<evidence type="ECO:0000313" key="4">
    <source>
        <dbReference type="EMBL" id="MFB9232164.1"/>
    </source>
</evidence>
<dbReference type="EMBL" id="JBHMEA010000038">
    <property type="protein sequence ID" value="MFB9232164.1"/>
    <property type="molecule type" value="Genomic_DNA"/>
</dbReference>
<keyword evidence="2 4" id="KW-0560">Oxidoreductase</keyword>
<dbReference type="RefSeq" id="WP_213889913.1">
    <property type="nucleotide sequence ID" value="NZ_JAGFNU010000008.1"/>
</dbReference>
<evidence type="ECO:0000259" key="3">
    <source>
        <dbReference type="Pfam" id="PF02525"/>
    </source>
</evidence>
<dbReference type="PANTHER" id="PTHR10204:SF34">
    <property type="entry name" value="NAD(P)H DEHYDROGENASE [QUINONE] 1 ISOFORM 1"/>
    <property type="match status" value="1"/>
</dbReference>
<feature type="domain" description="Flavodoxin-like fold" evidence="3">
    <location>
        <begin position="2"/>
        <end position="185"/>
    </location>
</feature>
<sequence>MKNILIIQGHPDGVEPHFCHALANAYGEGAVSAGHTVHTIDLGRLDIPMLRSKKEWETGTPPDFVKDGQEKILEADHIVFIYPLWMGTMPALMKAWLEHVLRPDFAFDLEGGNSWTANLKGRSARIVVTMGMPATAYRWFFFAHSLKSFERNILKFSGIRPVRWSLIGMVDTKNSAGREAWVKQMKADGAAAR</sequence>
<dbReference type="PANTHER" id="PTHR10204">
    <property type="entry name" value="NAD P H OXIDOREDUCTASE-RELATED"/>
    <property type="match status" value="1"/>
</dbReference>
<dbReference type="SUPFAM" id="SSF52218">
    <property type="entry name" value="Flavoproteins"/>
    <property type="match status" value="1"/>
</dbReference>
<evidence type="ECO:0000256" key="2">
    <source>
        <dbReference type="ARBA" id="ARBA00023002"/>
    </source>
</evidence>
<reference evidence="4 5" key="1">
    <citation type="submission" date="2024-09" db="EMBL/GenBank/DDBJ databases">
        <authorList>
            <person name="Sun Q."/>
            <person name="Mori K."/>
        </authorList>
    </citation>
    <scope>NUCLEOTIDE SEQUENCE [LARGE SCALE GENOMIC DNA]</scope>
    <source>
        <strain evidence="4 5">CECT 8726</strain>
    </source>
</reference>
<dbReference type="EC" id="1.6.99.-" evidence="4"/>
<dbReference type="Gene3D" id="3.40.50.360">
    <property type="match status" value="1"/>
</dbReference>
<evidence type="ECO:0000313" key="5">
    <source>
        <dbReference type="Proteomes" id="UP001589683"/>
    </source>
</evidence>
<organism evidence="4 5">
    <name type="scientific">Pseudohalocynthiibacter aestuariivivens</name>
    <dbReference type="NCBI Taxonomy" id="1591409"/>
    <lineage>
        <taxon>Bacteria</taxon>
        <taxon>Pseudomonadati</taxon>
        <taxon>Pseudomonadota</taxon>
        <taxon>Alphaproteobacteria</taxon>
        <taxon>Rhodobacterales</taxon>
        <taxon>Paracoccaceae</taxon>
        <taxon>Pseudohalocynthiibacter</taxon>
    </lineage>
</organism>
<proteinExistence type="inferred from homology"/>
<dbReference type="InterPro" id="IPR051545">
    <property type="entry name" value="NAD(P)H_dehydrogenase_qn"/>
</dbReference>
<comment type="similarity">
    <text evidence="1">Belongs to the NAD(P)H dehydrogenase (quinone) family.</text>
</comment>
<dbReference type="GO" id="GO:0016491">
    <property type="term" value="F:oxidoreductase activity"/>
    <property type="evidence" value="ECO:0007669"/>
    <property type="project" value="UniProtKB-KW"/>
</dbReference>
<dbReference type="Pfam" id="PF02525">
    <property type="entry name" value="Flavodoxin_2"/>
    <property type="match status" value="1"/>
</dbReference>
<name>A0ABV5JFN5_9RHOB</name>
<dbReference type="InterPro" id="IPR003680">
    <property type="entry name" value="Flavodoxin_fold"/>
</dbReference>
<dbReference type="Proteomes" id="UP001589683">
    <property type="component" value="Unassembled WGS sequence"/>
</dbReference>
<dbReference type="EC" id="1.-.-.-" evidence="4"/>
<accession>A0ABV5JFN5</accession>
<dbReference type="InterPro" id="IPR029039">
    <property type="entry name" value="Flavoprotein-like_sf"/>
</dbReference>
<evidence type="ECO:0000256" key="1">
    <source>
        <dbReference type="ARBA" id="ARBA00006252"/>
    </source>
</evidence>
<protein>
    <submittedName>
        <fullName evidence="4">NAD(P)H-dependent oxidoreductase</fullName>
        <ecNumber evidence="4">1.-.-.-</ecNumber>
        <ecNumber evidence="4">1.6.99.-</ecNumber>
    </submittedName>
</protein>
<keyword evidence="5" id="KW-1185">Reference proteome</keyword>
<comment type="caution">
    <text evidence="4">The sequence shown here is derived from an EMBL/GenBank/DDBJ whole genome shotgun (WGS) entry which is preliminary data.</text>
</comment>
<gene>
    <name evidence="4" type="ORF">ACFFUT_10255</name>
</gene>